<dbReference type="GO" id="GO:0009073">
    <property type="term" value="P:aromatic amino acid family biosynthetic process"/>
    <property type="evidence" value="ECO:0007669"/>
    <property type="project" value="UniProtKB-KW"/>
</dbReference>
<dbReference type="PROSITE" id="PS01128">
    <property type="entry name" value="SHIKIMATE_KINASE"/>
    <property type="match status" value="1"/>
</dbReference>
<dbReference type="InterPro" id="IPR023000">
    <property type="entry name" value="Shikimate_kinase_CS"/>
</dbReference>
<evidence type="ECO:0000256" key="1">
    <source>
        <dbReference type="ARBA" id="ARBA00004842"/>
    </source>
</evidence>
<dbReference type="Gene3D" id="3.40.50.300">
    <property type="entry name" value="P-loop containing nucleotide triphosphate hydrolases"/>
    <property type="match status" value="1"/>
</dbReference>
<dbReference type="SUPFAM" id="SSF52540">
    <property type="entry name" value="P-loop containing nucleoside triphosphate hydrolases"/>
    <property type="match status" value="1"/>
</dbReference>
<evidence type="ECO:0000256" key="9">
    <source>
        <dbReference type="ARBA" id="ARBA00023141"/>
    </source>
</evidence>
<sequence>MTNFIKKKVEIEDDAASMTFRPGQFKREPFSLQKKNIFLLGMRASGKTTVGTALAEVLKCPCVDTDAMVVAEAGQSINAIVAERGWDAFRALEEAALVKAAALPGKVVSTGGGIVLSQANRDLMYRSGVSFYLAADAGLLIARMLRDPNVAQRPALTPLALHDEVAAVMSEREALYMAGMDHMLQAHRSVEELVDDVLVALGLKEWDYSEKERVLDRY</sequence>
<evidence type="ECO:0000313" key="13">
    <source>
        <dbReference type="Proteomes" id="UP000198635"/>
    </source>
</evidence>
<dbReference type="PRINTS" id="PR01100">
    <property type="entry name" value="SHIKIMTKNASE"/>
</dbReference>
<dbReference type="InterPro" id="IPR027417">
    <property type="entry name" value="P-loop_NTPase"/>
</dbReference>
<feature type="binding site" evidence="11">
    <location>
        <begin position="44"/>
        <end position="49"/>
    </location>
    <ligand>
        <name>ATP</name>
        <dbReference type="ChEBI" id="CHEBI:30616"/>
    </ligand>
</feature>
<dbReference type="NCBIfam" id="NF002988">
    <property type="entry name" value="PRK03731.1"/>
    <property type="match status" value="1"/>
</dbReference>
<keyword evidence="7 11" id="KW-0418">Kinase</keyword>
<dbReference type="InterPro" id="IPR031322">
    <property type="entry name" value="Shikimate/glucono_kinase"/>
</dbReference>
<dbReference type="AlphaFoldDB" id="A0A1I3W7R0"/>
<dbReference type="PANTHER" id="PTHR21087">
    <property type="entry name" value="SHIKIMATE KINASE"/>
    <property type="match status" value="1"/>
</dbReference>
<keyword evidence="8 11" id="KW-0067">ATP-binding</keyword>
<organism evidence="12 13">
    <name type="scientific">Desulfomicrobium apsheronum</name>
    <dbReference type="NCBI Taxonomy" id="52560"/>
    <lineage>
        <taxon>Bacteria</taxon>
        <taxon>Pseudomonadati</taxon>
        <taxon>Thermodesulfobacteriota</taxon>
        <taxon>Desulfovibrionia</taxon>
        <taxon>Desulfovibrionales</taxon>
        <taxon>Desulfomicrobiaceae</taxon>
        <taxon>Desulfomicrobium</taxon>
    </lineage>
</organism>
<evidence type="ECO:0000256" key="6">
    <source>
        <dbReference type="ARBA" id="ARBA00022741"/>
    </source>
</evidence>
<dbReference type="UniPathway" id="UPA00053">
    <property type="reaction ID" value="UER00088"/>
</dbReference>
<evidence type="ECO:0000256" key="4">
    <source>
        <dbReference type="ARBA" id="ARBA00022605"/>
    </source>
</evidence>
<dbReference type="Pfam" id="PF01202">
    <property type="entry name" value="SKI"/>
    <property type="match status" value="1"/>
</dbReference>
<feature type="binding site" evidence="11">
    <location>
        <position position="112"/>
    </location>
    <ligand>
        <name>substrate</name>
    </ligand>
</feature>
<comment type="function">
    <text evidence="11">Catalyzes the specific phosphorylation of the 3-hydroxyl group of shikimic acid using ATP as a cosubstrate.</text>
</comment>
<dbReference type="HAMAP" id="MF_00109">
    <property type="entry name" value="Shikimate_kinase"/>
    <property type="match status" value="1"/>
</dbReference>
<dbReference type="STRING" id="52560.SAMN04488082_11274"/>
<comment type="similarity">
    <text evidence="11">Belongs to the shikimate kinase family.</text>
</comment>
<keyword evidence="9 11" id="KW-0057">Aromatic amino acid biosynthesis</keyword>
<evidence type="ECO:0000256" key="2">
    <source>
        <dbReference type="ARBA" id="ARBA00012154"/>
    </source>
</evidence>
<comment type="pathway">
    <text evidence="1 11">Metabolic intermediate biosynthesis; chorismate biosynthesis; chorismate from D-erythrose 4-phosphate and phosphoenolpyruvate: step 5/7.</text>
</comment>
<feature type="binding site" evidence="11">
    <location>
        <position position="48"/>
    </location>
    <ligand>
        <name>Mg(2+)</name>
        <dbReference type="ChEBI" id="CHEBI:18420"/>
    </ligand>
</feature>
<protein>
    <recommendedName>
        <fullName evidence="2 11">Shikimate kinase</fullName>
        <shortName evidence="11">SK</shortName>
        <ecNumber evidence="2 11">2.7.1.71</ecNumber>
    </recommendedName>
</protein>
<dbReference type="Proteomes" id="UP000198635">
    <property type="component" value="Unassembled WGS sequence"/>
</dbReference>
<dbReference type="GO" id="GO:0009423">
    <property type="term" value="P:chorismate biosynthetic process"/>
    <property type="evidence" value="ECO:0007669"/>
    <property type="project" value="UniProtKB-UniRule"/>
</dbReference>
<evidence type="ECO:0000256" key="5">
    <source>
        <dbReference type="ARBA" id="ARBA00022679"/>
    </source>
</evidence>
<feature type="binding site" evidence="11">
    <location>
        <position position="90"/>
    </location>
    <ligand>
        <name>substrate</name>
    </ligand>
</feature>
<keyword evidence="13" id="KW-1185">Reference proteome</keyword>
<feature type="binding site" evidence="11">
    <location>
        <position position="188"/>
    </location>
    <ligand>
        <name>ATP</name>
        <dbReference type="ChEBI" id="CHEBI:30616"/>
    </ligand>
</feature>
<evidence type="ECO:0000256" key="3">
    <source>
        <dbReference type="ARBA" id="ARBA00022490"/>
    </source>
</evidence>
<dbReference type="GO" id="GO:0000287">
    <property type="term" value="F:magnesium ion binding"/>
    <property type="evidence" value="ECO:0007669"/>
    <property type="project" value="UniProtKB-UniRule"/>
</dbReference>
<dbReference type="CDD" id="cd00464">
    <property type="entry name" value="SK"/>
    <property type="match status" value="1"/>
</dbReference>
<accession>A0A1I3W7R0</accession>
<dbReference type="GO" id="GO:0005524">
    <property type="term" value="F:ATP binding"/>
    <property type="evidence" value="ECO:0007669"/>
    <property type="project" value="UniProtKB-UniRule"/>
</dbReference>
<dbReference type="RefSeq" id="WP_177193147.1">
    <property type="nucleotide sequence ID" value="NZ_FORX01000012.1"/>
</dbReference>
<keyword evidence="6 11" id="KW-0547">Nucleotide-binding</keyword>
<evidence type="ECO:0000256" key="10">
    <source>
        <dbReference type="ARBA" id="ARBA00048567"/>
    </source>
</evidence>
<comment type="subunit">
    <text evidence="11">Monomer.</text>
</comment>
<dbReference type="GO" id="GO:0005829">
    <property type="term" value="C:cytosol"/>
    <property type="evidence" value="ECO:0007669"/>
    <property type="project" value="TreeGrafter"/>
</dbReference>
<evidence type="ECO:0000313" key="12">
    <source>
        <dbReference type="EMBL" id="SFK03450.1"/>
    </source>
</evidence>
<proteinExistence type="inferred from homology"/>
<dbReference type="PANTHER" id="PTHR21087:SF21">
    <property type="entry name" value="SHIKIMATE KINASE 2"/>
    <property type="match status" value="1"/>
</dbReference>
<evidence type="ECO:0000256" key="8">
    <source>
        <dbReference type="ARBA" id="ARBA00022840"/>
    </source>
</evidence>
<gene>
    <name evidence="11" type="primary">aroK</name>
    <name evidence="12" type="ORF">SAMN04488082_11274</name>
</gene>
<keyword evidence="11" id="KW-0479">Metal-binding</keyword>
<evidence type="ECO:0000256" key="7">
    <source>
        <dbReference type="ARBA" id="ARBA00022777"/>
    </source>
</evidence>
<dbReference type="GO" id="GO:0004765">
    <property type="term" value="F:shikimate kinase activity"/>
    <property type="evidence" value="ECO:0007669"/>
    <property type="project" value="UniProtKB-UniRule"/>
</dbReference>
<dbReference type="GO" id="GO:0008652">
    <property type="term" value="P:amino acid biosynthetic process"/>
    <property type="evidence" value="ECO:0007669"/>
    <property type="project" value="UniProtKB-KW"/>
</dbReference>
<feature type="binding site" evidence="11">
    <location>
        <position position="153"/>
    </location>
    <ligand>
        <name>ATP</name>
        <dbReference type="ChEBI" id="CHEBI:30616"/>
    </ligand>
</feature>
<comment type="cofactor">
    <cofactor evidence="11">
        <name>Mg(2+)</name>
        <dbReference type="ChEBI" id="CHEBI:18420"/>
    </cofactor>
    <text evidence="11">Binds 1 Mg(2+) ion per subunit.</text>
</comment>
<dbReference type="InterPro" id="IPR000623">
    <property type="entry name" value="Shikimate_kinase/TSH1"/>
</dbReference>
<keyword evidence="11" id="KW-0460">Magnesium</keyword>
<feature type="binding site" evidence="11">
    <location>
        <position position="66"/>
    </location>
    <ligand>
        <name>substrate</name>
    </ligand>
</feature>
<reference evidence="13" key="1">
    <citation type="submission" date="2016-10" db="EMBL/GenBank/DDBJ databases">
        <authorList>
            <person name="Varghese N."/>
            <person name="Submissions S."/>
        </authorList>
    </citation>
    <scope>NUCLEOTIDE SEQUENCE [LARGE SCALE GENOMIC DNA]</scope>
    <source>
        <strain evidence="13">DSM 5918</strain>
    </source>
</reference>
<keyword evidence="3 11" id="KW-0963">Cytoplasm</keyword>
<comment type="subcellular location">
    <subcellularLocation>
        <location evidence="11">Cytoplasm</location>
    </subcellularLocation>
</comment>
<name>A0A1I3W7R0_9BACT</name>
<evidence type="ECO:0000256" key="11">
    <source>
        <dbReference type="HAMAP-Rule" id="MF_00109"/>
    </source>
</evidence>
<feature type="binding site" evidence="11">
    <location>
        <position position="172"/>
    </location>
    <ligand>
        <name>substrate</name>
    </ligand>
</feature>
<comment type="catalytic activity">
    <reaction evidence="10 11">
        <text>shikimate + ATP = 3-phosphoshikimate + ADP + H(+)</text>
        <dbReference type="Rhea" id="RHEA:13121"/>
        <dbReference type="ChEBI" id="CHEBI:15378"/>
        <dbReference type="ChEBI" id="CHEBI:30616"/>
        <dbReference type="ChEBI" id="CHEBI:36208"/>
        <dbReference type="ChEBI" id="CHEBI:145989"/>
        <dbReference type="ChEBI" id="CHEBI:456216"/>
        <dbReference type="EC" id="2.7.1.71"/>
    </reaction>
</comment>
<keyword evidence="4 11" id="KW-0028">Amino-acid biosynthesis</keyword>
<dbReference type="EC" id="2.7.1.71" evidence="2 11"/>
<keyword evidence="5 11" id="KW-0808">Transferase</keyword>
<dbReference type="EMBL" id="FORX01000012">
    <property type="protein sequence ID" value="SFK03450.1"/>
    <property type="molecule type" value="Genomic_DNA"/>
</dbReference>